<dbReference type="InterPro" id="IPR001356">
    <property type="entry name" value="HD"/>
</dbReference>
<keyword evidence="3" id="KW-0805">Transcription regulation</keyword>
<comment type="subcellular location">
    <subcellularLocation>
        <location evidence="1 9 10">Nucleus</location>
    </subcellularLocation>
</comment>
<dbReference type="CDD" id="cd00086">
    <property type="entry name" value="homeodomain"/>
    <property type="match status" value="1"/>
</dbReference>
<feature type="compositionally biased region" description="Basic and acidic residues" evidence="11">
    <location>
        <begin position="1"/>
        <end position="10"/>
    </location>
</feature>
<organism evidence="13 14">
    <name type="scientific">Hordeum vulgare subsp. vulgare</name>
    <name type="common">Domesticated barley</name>
    <dbReference type="NCBI Taxonomy" id="112509"/>
    <lineage>
        <taxon>Eukaryota</taxon>
        <taxon>Viridiplantae</taxon>
        <taxon>Streptophyta</taxon>
        <taxon>Embryophyta</taxon>
        <taxon>Tracheophyta</taxon>
        <taxon>Spermatophyta</taxon>
        <taxon>Magnoliopsida</taxon>
        <taxon>Liliopsida</taxon>
        <taxon>Poales</taxon>
        <taxon>Poaceae</taxon>
        <taxon>BOP clade</taxon>
        <taxon>Pooideae</taxon>
        <taxon>Triticodae</taxon>
        <taxon>Triticeae</taxon>
        <taxon>Hordeinae</taxon>
        <taxon>Hordeum</taxon>
    </lineage>
</organism>
<dbReference type="GO" id="GO:0005634">
    <property type="term" value="C:nucleus"/>
    <property type="evidence" value="ECO:0007669"/>
    <property type="project" value="UniProtKB-SubCell"/>
</dbReference>
<evidence type="ECO:0000256" key="2">
    <source>
        <dbReference type="ARBA" id="ARBA00022473"/>
    </source>
</evidence>
<feature type="domain" description="Homeobox" evidence="12">
    <location>
        <begin position="54"/>
        <end position="119"/>
    </location>
</feature>
<dbReference type="PANTHER" id="PTHR45940">
    <property type="entry name" value="WUSCHEL-RELATED HOMEOBOX 1-RELATED"/>
    <property type="match status" value="1"/>
</dbReference>
<name>A0A8I7B8E2_HORVV</name>
<dbReference type="SMR" id="A0A8I7B8E2"/>
<dbReference type="GO" id="GO:0003700">
    <property type="term" value="F:DNA-binding transcription factor activity"/>
    <property type="evidence" value="ECO:0007669"/>
    <property type="project" value="InterPro"/>
</dbReference>
<dbReference type="Pfam" id="PF00046">
    <property type="entry name" value="Homeodomain"/>
    <property type="match status" value="1"/>
</dbReference>
<evidence type="ECO:0000256" key="11">
    <source>
        <dbReference type="SAM" id="MobiDB-lite"/>
    </source>
</evidence>
<evidence type="ECO:0000256" key="6">
    <source>
        <dbReference type="ARBA" id="ARBA00023163"/>
    </source>
</evidence>
<keyword evidence="7 9" id="KW-0539">Nucleus</keyword>
<feature type="compositionally biased region" description="Low complexity" evidence="11">
    <location>
        <begin position="38"/>
        <end position="56"/>
    </location>
</feature>
<comment type="similarity">
    <text evidence="8">Belongs to the WUS homeobox family.</text>
</comment>
<dbReference type="InterPro" id="IPR009057">
    <property type="entry name" value="Homeodomain-like_sf"/>
</dbReference>
<evidence type="ECO:0000256" key="10">
    <source>
        <dbReference type="RuleBase" id="RU000682"/>
    </source>
</evidence>
<dbReference type="Gene3D" id="1.10.10.60">
    <property type="entry name" value="Homeodomain-like"/>
    <property type="match status" value="1"/>
</dbReference>
<dbReference type="GO" id="GO:0003677">
    <property type="term" value="F:DNA binding"/>
    <property type="evidence" value="ECO:0007669"/>
    <property type="project" value="UniProtKB-UniRule"/>
</dbReference>
<keyword evidence="6" id="KW-0804">Transcription</keyword>
<evidence type="ECO:0000313" key="13">
    <source>
        <dbReference type="EnsemblPlants" id="HORVU.MOREX.r3.5HG0442720.1"/>
    </source>
</evidence>
<evidence type="ECO:0000256" key="9">
    <source>
        <dbReference type="PROSITE-ProRule" id="PRU00108"/>
    </source>
</evidence>
<dbReference type="Proteomes" id="UP000011116">
    <property type="component" value="Chromosome 5H"/>
</dbReference>
<reference evidence="13" key="3">
    <citation type="submission" date="2022-01" db="UniProtKB">
        <authorList>
            <consortium name="EnsemblPlants"/>
        </authorList>
    </citation>
    <scope>IDENTIFICATION</scope>
    <source>
        <strain evidence="13">subsp. vulgare</strain>
    </source>
</reference>
<keyword evidence="4 9" id="KW-0238">DNA-binding</keyword>
<feature type="compositionally biased region" description="Pro residues" evidence="11">
    <location>
        <begin position="149"/>
        <end position="158"/>
    </location>
</feature>
<dbReference type="SUPFAM" id="SSF46689">
    <property type="entry name" value="Homeodomain-like"/>
    <property type="match status" value="1"/>
</dbReference>
<sequence>MHPVAKHTEDWSSLAMESVEHQAAGRLSRSPPHPAAPLSPDSAAAPLSPDSAAAAAGNARWTPTKEQIGVLEGLYRQGLRNPTTEQIEQVAARLQKHGPVEGKNVFYWFQNHTARHRQRQKQQAFDYFSKQFRRPQPLPVLHRAAAHPSLPPVPLHAPPPDDHAPPACNGQAMYRQQPCYVTAAAAATQAAANAQAQAQTPLLYPRAETVAHDKVPTPAPAPATVYYQGAAANNASTQQSRALQFPPAAGTRGPSDARPRRPETLNLFPLHPTFAIPEKTRAGGIAGSVTLSPAAPSASGSGAFSWEPESASGDASLPLYDFFGVGR</sequence>
<dbReference type="SMART" id="SM00389">
    <property type="entry name" value="HOX"/>
    <property type="match status" value="1"/>
</dbReference>
<reference evidence="14" key="1">
    <citation type="journal article" date="2012" name="Nature">
        <title>A physical, genetic and functional sequence assembly of the barley genome.</title>
        <authorList>
            <consortium name="The International Barley Genome Sequencing Consortium"/>
            <person name="Mayer K.F."/>
            <person name="Waugh R."/>
            <person name="Brown J.W."/>
            <person name="Schulman A."/>
            <person name="Langridge P."/>
            <person name="Platzer M."/>
            <person name="Fincher G.B."/>
            <person name="Muehlbauer G.J."/>
            <person name="Sato K."/>
            <person name="Close T.J."/>
            <person name="Wise R.P."/>
            <person name="Stein N."/>
        </authorList>
    </citation>
    <scope>NUCLEOTIDE SEQUENCE [LARGE SCALE GENOMIC DNA]</scope>
    <source>
        <strain evidence="14">cv. Morex</strain>
    </source>
</reference>
<dbReference type="Gramene" id="HORVU.MOREX.r2.5HG0366570.1">
    <property type="protein sequence ID" value="HORVU.MOREX.r2.5HG0366570.1"/>
    <property type="gene ID" value="HORVU.MOREX.r2.5HG0366570"/>
</dbReference>
<dbReference type="InterPro" id="IPR044555">
    <property type="entry name" value="WUSCHEL-like"/>
</dbReference>
<evidence type="ECO:0000256" key="4">
    <source>
        <dbReference type="ARBA" id="ARBA00023125"/>
    </source>
</evidence>
<protein>
    <recommendedName>
        <fullName evidence="12">Homeobox domain-containing protein</fullName>
    </recommendedName>
</protein>
<reference evidence="13" key="2">
    <citation type="submission" date="2020-10" db="EMBL/GenBank/DDBJ databases">
        <authorList>
            <person name="Scholz U."/>
            <person name="Mascher M."/>
            <person name="Fiebig A."/>
        </authorList>
    </citation>
    <scope>NUCLEOTIDE SEQUENCE [LARGE SCALE GENOMIC DNA]</scope>
    <source>
        <strain evidence="13">cv. Morex</strain>
    </source>
</reference>
<evidence type="ECO:0000313" key="14">
    <source>
        <dbReference type="Proteomes" id="UP000011116"/>
    </source>
</evidence>
<evidence type="ECO:0000259" key="12">
    <source>
        <dbReference type="PROSITE" id="PS50071"/>
    </source>
</evidence>
<proteinExistence type="inferred from homology"/>
<dbReference type="EnsemblPlants" id="HORVU.MOREX.r3.5HG0442720.1">
    <property type="protein sequence ID" value="HORVU.MOREX.r3.5HG0442720.1"/>
    <property type="gene ID" value="HORVU.MOREX.r3.5HG0442720"/>
</dbReference>
<feature type="region of interest" description="Disordered" evidence="11">
    <location>
        <begin position="1"/>
        <end position="60"/>
    </location>
</feature>
<feature type="DNA-binding region" description="Homeobox" evidence="9">
    <location>
        <begin position="56"/>
        <end position="120"/>
    </location>
</feature>
<dbReference type="PROSITE" id="PS50071">
    <property type="entry name" value="HOMEOBOX_2"/>
    <property type="match status" value="1"/>
</dbReference>
<evidence type="ECO:0000256" key="3">
    <source>
        <dbReference type="ARBA" id="ARBA00023015"/>
    </source>
</evidence>
<evidence type="ECO:0000256" key="1">
    <source>
        <dbReference type="ARBA" id="ARBA00004123"/>
    </source>
</evidence>
<keyword evidence="14" id="KW-1185">Reference proteome</keyword>
<keyword evidence="2" id="KW-0217">Developmental protein</keyword>
<dbReference type="PANTHER" id="PTHR45940:SF6">
    <property type="entry name" value="WUSCHEL-RELATED HOMEOBOX 2"/>
    <property type="match status" value="1"/>
</dbReference>
<evidence type="ECO:0000256" key="5">
    <source>
        <dbReference type="ARBA" id="ARBA00023155"/>
    </source>
</evidence>
<dbReference type="Gramene" id="HORVU.MOREX.r3.5HG0442720.1">
    <property type="protein sequence ID" value="HORVU.MOREX.r3.5HG0442720.1"/>
    <property type="gene ID" value="HORVU.MOREX.r3.5HG0442720"/>
</dbReference>
<feature type="region of interest" description="Disordered" evidence="11">
    <location>
        <begin position="237"/>
        <end position="261"/>
    </location>
</feature>
<accession>A0A8I7B8E2</accession>
<dbReference type="GO" id="GO:0099402">
    <property type="term" value="P:plant organ development"/>
    <property type="evidence" value="ECO:0007669"/>
    <property type="project" value="InterPro"/>
</dbReference>
<evidence type="ECO:0000256" key="8">
    <source>
        <dbReference type="ARBA" id="ARBA00024040"/>
    </source>
</evidence>
<keyword evidence="5 9" id="KW-0371">Homeobox</keyword>
<dbReference type="AlphaFoldDB" id="A0A8I7B8E2"/>
<evidence type="ECO:0000256" key="7">
    <source>
        <dbReference type="ARBA" id="ARBA00023242"/>
    </source>
</evidence>
<feature type="region of interest" description="Disordered" evidence="11">
    <location>
        <begin position="147"/>
        <end position="169"/>
    </location>
</feature>